<dbReference type="KEGG" id="sazo:D1868_10365"/>
<reference evidence="1 2" key="1">
    <citation type="submission" date="2019-10" db="EMBL/GenBank/DDBJ databases">
        <title>Genome Sequences from Six Type Strain Members of the Archaeal Family Sulfolobaceae: Acidianus ambivalens, Acidianus infernus, Metallosphaera prunae, Stygiolobus azoricus, Sulfolobus metallicus, and Sulfurisphaera ohwakuensis.</title>
        <authorList>
            <person name="Counts J.A."/>
            <person name="Kelly R.M."/>
        </authorList>
    </citation>
    <scope>NUCLEOTIDE SEQUENCE [LARGE SCALE GENOMIC DNA]</scope>
    <source>
        <strain evidence="1 2">FC6</strain>
    </source>
</reference>
<keyword evidence="2" id="KW-1185">Reference proteome</keyword>
<dbReference type="RefSeq" id="WP_156007801.1">
    <property type="nucleotide sequence ID" value="NZ_CP045483.1"/>
</dbReference>
<dbReference type="AlphaFoldDB" id="A0A650CR88"/>
<name>A0A650CR88_9CREN</name>
<organism evidence="1 2">
    <name type="scientific">Stygiolobus azoricus</name>
    <dbReference type="NCBI Taxonomy" id="41675"/>
    <lineage>
        <taxon>Archaea</taxon>
        <taxon>Thermoproteota</taxon>
        <taxon>Thermoprotei</taxon>
        <taxon>Sulfolobales</taxon>
        <taxon>Sulfolobaceae</taxon>
        <taxon>Stygiolobus</taxon>
    </lineage>
</organism>
<gene>
    <name evidence="1" type="ORF">D1868_10365</name>
</gene>
<dbReference type="EMBL" id="CP045483">
    <property type="protein sequence ID" value="QGR20350.1"/>
    <property type="molecule type" value="Genomic_DNA"/>
</dbReference>
<protein>
    <submittedName>
        <fullName evidence="1">Succinate dehydrogenase</fullName>
    </submittedName>
</protein>
<accession>A0A650CR88</accession>
<dbReference type="Proteomes" id="UP000423396">
    <property type="component" value="Chromosome"/>
</dbReference>
<sequence length="120" mass="13862">MMDEEVIADIFTKLGGKITKGWYAVSERPGKPPFAKEFEYSFGNFWGKVHLRNEGDLYVYIISKDVFNWKDRVKDLKLKGEIVDAAGGMMWIKEENEKNLEEDLKYLQSYLSSVKASSSH</sequence>
<proteinExistence type="predicted"/>
<evidence type="ECO:0000313" key="1">
    <source>
        <dbReference type="EMBL" id="QGR20350.1"/>
    </source>
</evidence>
<dbReference type="GeneID" id="42799479"/>
<evidence type="ECO:0000313" key="2">
    <source>
        <dbReference type="Proteomes" id="UP000423396"/>
    </source>
</evidence>